<dbReference type="RefSeq" id="WP_083346247.1">
    <property type="nucleotide sequence ID" value="NZ_LT629690.1"/>
</dbReference>
<keyword evidence="1" id="KW-0732">Signal</keyword>
<evidence type="ECO:0000256" key="1">
    <source>
        <dbReference type="SAM" id="SignalP"/>
    </source>
</evidence>
<dbReference type="AlphaFoldDB" id="A0A1G7PCX1"/>
<feature type="chain" id="PRO_5009242230" evidence="1">
    <location>
        <begin position="20"/>
        <end position="115"/>
    </location>
</feature>
<keyword evidence="3" id="KW-1185">Reference proteome</keyword>
<name>A0A1G7PCX1_9BACT</name>
<protein>
    <submittedName>
        <fullName evidence="2">Uncharacterized protein</fullName>
    </submittedName>
</protein>
<reference evidence="2 3" key="1">
    <citation type="submission" date="2016-10" db="EMBL/GenBank/DDBJ databases">
        <authorList>
            <person name="de Groot N.N."/>
        </authorList>
    </citation>
    <scope>NUCLEOTIDE SEQUENCE [LARGE SCALE GENOMIC DNA]</scope>
    <source>
        <strain evidence="2 3">GAS232</strain>
    </source>
</reference>
<organism evidence="2 3">
    <name type="scientific">Terriglobus roseus</name>
    <dbReference type="NCBI Taxonomy" id="392734"/>
    <lineage>
        <taxon>Bacteria</taxon>
        <taxon>Pseudomonadati</taxon>
        <taxon>Acidobacteriota</taxon>
        <taxon>Terriglobia</taxon>
        <taxon>Terriglobales</taxon>
        <taxon>Acidobacteriaceae</taxon>
        <taxon>Terriglobus</taxon>
    </lineage>
</organism>
<feature type="signal peptide" evidence="1">
    <location>
        <begin position="1"/>
        <end position="19"/>
    </location>
</feature>
<evidence type="ECO:0000313" key="2">
    <source>
        <dbReference type="EMBL" id="SDF83967.1"/>
    </source>
</evidence>
<dbReference type="Proteomes" id="UP000182427">
    <property type="component" value="Chromosome I"/>
</dbReference>
<accession>A0A1G7PCX1</accession>
<evidence type="ECO:0000313" key="3">
    <source>
        <dbReference type="Proteomes" id="UP000182427"/>
    </source>
</evidence>
<sequence length="115" mass="12219">MLTRIAAALLCTLSTAALAQAPSVSGQWNVHIDVMGNERDFSCKWTQEDKKLTGACGDMSDFVGSVDGSNVTWQAKGDQASLKFNGKLNSDGTITGTVNVIEYSVDGEFKATPVK</sequence>
<proteinExistence type="predicted"/>
<dbReference type="EMBL" id="LT629690">
    <property type="protein sequence ID" value="SDF83967.1"/>
    <property type="molecule type" value="Genomic_DNA"/>
</dbReference>
<gene>
    <name evidence="2" type="ORF">SAMN05444167_3459</name>
</gene>
<dbReference type="OrthoDB" id="5145750at2"/>